<evidence type="ECO:0000256" key="1">
    <source>
        <dbReference type="SAM" id="MobiDB-lite"/>
    </source>
</evidence>
<organism evidence="2 3">
    <name type="scientific">Caballeronia udeis</name>
    <dbReference type="NCBI Taxonomy" id="1232866"/>
    <lineage>
        <taxon>Bacteria</taxon>
        <taxon>Pseudomonadati</taxon>
        <taxon>Pseudomonadota</taxon>
        <taxon>Betaproteobacteria</taxon>
        <taxon>Burkholderiales</taxon>
        <taxon>Burkholderiaceae</taxon>
        <taxon>Caballeronia</taxon>
    </lineage>
</organism>
<proteinExistence type="predicted"/>
<feature type="region of interest" description="Disordered" evidence="1">
    <location>
        <begin position="80"/>
        <end position="99"/>
    </location>
</feature>
<dbReference type="OrthoDB" id="9005703at2"/>
<dbReference type="Proteomes" id="UP000054683">
    <property type="component" value="Unassembled WGS sequence"/>
</dbReference>
<dbReference type="EMBL" id="FCOK02000015">
    <property type="protein sequence ID" value="SAL32261.1"/>
    <property type="molecule type" value="Genomic_DNA"/>
</dbReference>
<dbReference type="RefSeq" id="WP_046565162.1">
    <property type="nucleotide sequence ID" value="NZ_FCOK02000015.1"/>
</dbReference>
<accession>A0A158GKC3</accession>
<protein>
    <submittedName>
        <fullName evidence="2">Uncharacterized protein</fullName>
    </submittedName>
</protein>
<dbReference type="AlphaFoldDB" id="A0A158GKC3"/>
<sequence>MERLESFGLPDSFPAYLMPAAGAQFVRDCVKGIGRADMTRMARDRGFMPSWKRLTHLGPGVYGLSLTIDRMGVPLMVRMSEPGKTQKPVTRPSEQPSLF</sequence>
<reference evidence="2 3" key="1">
    <citation type="submission" date="2016-01" db="EMBL/GenBank/DDBJ databases">
        <authorList>
            <person name="Oliw E.H."/>
        </authorList>
    </citation>
    <scope>NUCLEOTIDE SEQUENCE [LARGE SCALE GENOMIC DNA]</scope>
    <source>
        <strain evidence="2">LMG 27134</strain>
    </source>
</reference>
<evidence type="ECO:0000313" key="2">
    <source>
        <dbReference type="EMBL" id="SAL32261.1"/>
    </source>
</evidence>
<name>A0A158GKC3_9BURK</name>
<evidence type="ECO:0000313" key="3">
    <source>
        <dbReference type="Proteomes" id="UP000054683"/>
    </source>
</evidence>
<gene>
    <name evidence="2" type="ORF">AWB69_02792</name>
</gene>